<accession>A0A0B6TJU9</accession>
<sequence>MNTPERKDRYFEPLQQELGTRDERYRAAVSREHHRLDATLRDGEGEVSGKWFAGALEPGTYRWVTVHHDDGKAVGTFYLHTVDGELQGMWLARVRKGLPYSPFDSVGEAFYPSNLGTPEQPYPDGFTEYVIPDEFGSQGMKGVRPTLVRQEPDPARRHDVRWRFPAKGGGWVVRSSKLAPALVKVRDAGQQHVSLSVLQQGVARP</sequence>
<dbReference type="OrthoDB" id="9890992at2"/>
<reference evidence="1 2" key="1">
    <citation type="submission" date="2014-05" db="EMBL/GenBank/DDBJ databases">
        <title>Complete genome sequence of Corynebacterium marinum DSM 44953.</title>
        <authorList>
            <person name="Schaffert L."/>
            <person name="Albersmeier A."/>
            <person name="Kalinowski J."/>
            <person name="Ruckert C."/>
        </authorList>
    </citation>
    <scope>NUCLEOTIDE SEQUENCE [LARGE SCALE GENOMIC DNA]</scope>
    <source>
        <strain evidence="1 2">DSM 44953</strain>
    </source>
</reference>
<dbReference type="EMBL" id="CP007790">
    <property type="protein sequence ID" value="AJK68223.1"/>
    <property type="molecule type" value="Genomic_DNA"/>
</dbReference>
<dbReference type="HOGENOM" id="CLU_1335673_0_0_11"/>
<evidence type="ECO:0000313" key="2">
    <source>
        <dbReference type="Proteomes" id="UP000031928"/>
    </source>
</evidence>
<name>A0A0B6TJU9_9CORY</name>
<dbReference type="AlphaFoldDB" id="A0A0B6TJU9"/>
<dbReference type="Proteomes" id="UP000031928">
    <property type="component" value="Chromosome"/>
</dbReference>
<dbReference type="STRING" id="1224162.B840_02985"/>
<gene>
    <name evidence="1" type="ORF">B840_02985</name>
</gene>
<proteinExistence type="predicted"/>
<evidence type="ECO:0000313" key="1">
    <source>
        <dbReference type="EMBL" id="AJK68223.1"/>
    </source>
</evidence>
<dbReference type="KEGG" id="cmq:B840_02985"/>
<dbReference type="RefSeq" id="WP_042620896.1">
    <property type="nucleotide sequence ID" value="NZ_CP007790.1"/>
</dbReference>
<organism evidence="1 2">
    <name type="scientific">Corynebacterium marinum DSM 44953</name>
    <dbReference type="NCBI Taxonomy" id="1224162"/>
    <lineage>
        <taxon>Bacteria</taxon>
        <taxon>Bacillati</taxon>
        <taxon>Actinomycetota</taxon>
        <taxon>Actinomycetes</taxon>
        <taxon>Mycobacteriales</taxon>
        <taxon>Corynebacteriaceae</taxon>
        <taxon>Corynebacterium</taxon>
    </lineage>
</organism>
<protein>
    <submittedName>
        <fullName evidence="1">Uncharacterized protein</fullName>
    </submittedName>
</protein>
<keyword evidence="2" id="KW-1185">Reference proteome</keyword>